<sequence length="89" mass="8861">MTDEEPEASAQDRVTNPVAIAGVALAVVALLLSVVSPGLSILVGVPAVACSAFGFRLYALGRGGRFPAAAGLVIGTAAVILPIGLYLTI</sequence>
<feature type="transmembrane region" description="Helical" evidence="1">
    <location>
        <begin position="41"/>
        <end position="59"/>
    </location>
</feature>
<accession>A0ABU5N9X9</accession>
<dbReference type="RefSeq" id="WP_194422794.1">
    <property type="nucleotide sequence ID" value="NZ_BAAAPT010000001.1"/>
</dbReference>
<evidence type="ECO:0000256" key="1">
    <source>
        <dbReference type="SAM" id="Phobius"/>
    </source>
</evidence>
<proteinExistence type="predicted"/>
<keyword evidence="1" id="KW-0812">Transmembrane</keyword>
<keyword evidence="1" id="KW-0472">Membrane</keyword>
<evidence type="ECO:0000313" key="3">
    <source>
        <dbReference type="Proteomes" id="UP001291912"/>
    </source>
</evidence>
<dbReference type="Proteomes" id="UP001291912">
    <property type="component" value="Unassembled WGS sequence"/>
</dbReference>
<comment type="caution">
    <text evidence="2">The sequence shown here is derived from an EMBL/GenBank/DDBJ whole genome shotgun (WGS) entry which is preliminary data.</text>
</comment>
<dbReference type="EMBL" id="JAWJYN010000003">
    <property type="protein sequence ID" value="MDZ8162849.1"/>
    <property type="molecule type" value="Genomic_DNA"/>
</dbReference>
<keyword evidence="1" id="KW-1133">Transmembrane helix</keyword>
<evidence type="ECO:0008006" key="4">
    <source>
        <dbReference type="Google" id="ProtNLM"/>
    </source>
</evidence>
<organism evidence="2 3">
    <name type="scientific">Microbacterium aquimaris</name>
    <dbReference type="NCBI Taxonomy" id="459816"/>
    <lineage>
        <taxon>Bacteria</taxon>
        <taxon>Bacillati</taxon>
        <taxon>Actinomycetota</taxon>
        <taxon>Actinomycetes</taxon>
        <taxon>Micrococcales</taxon>
        <taxon>Microbacteriaceae</taxon>
        <taxon>Microbacterium</taxon>
    </lineage>
</organism>
<name>A0ABU5N9X9_9MICO</name>
<reference evidence="2 3" key="1">
    <citation type="submission" date="2023-10" db="EMBL/GenBank/DDBJ databases">
        <title>Microbacterium xanthum sp. nov., isolated from seaweed.</title>
        <authorList>
            <person name="Lee S.D."/>
        </authorList>
    </citation>
    <scope>NUCLEOTIDE SEQUENCE [LARGE SCALE GENOMIC DNA]</scope>
    <source>
        <strain evidence="2 3">KCTC 19124</strain>
    </source>
</reference>
<evidence type="ECO:0000313" key="2">
    <source>
        <dbReference type="EMBL" id="MDZ8162849.1"/>
    </source>
</evidence>
<feature type="transmembrane region" description="Helical" evidence="1">
    <location>
        <begin position="66"/>
        <end position="87"/>
    </location>
</feature>
<protein>
    <recommendedName>
        <fullName evidence="4">DUF4190 domain-containing protein</fullName>
    </recommendedName>
</protein>
<gene>
    <name evidence="2" type="ORF">R2Q92_13515</name>
</gene>
<keyword evidence="3" id="KW-1185">Reference proteome</keyword>
<feature type="transmembrane region" description="Helical" evidence="1">
    <location>
        <begin position="18"/>
        <end position="35"/>
    </location>
</feature>